<reference evidence="1 2" key="1">
    <citation type="journal article" date="2023" name="Hortic Res">
        <title>The complete reference genome for grapevine (Vitis vinifera L.) genetics and breeding.</title>
        <authorList>
            <person name="Shi X."/>
            <person name="Cao S."/>
            <person name="Wang X."/>
            <person name="Huang S."/>
            <person name="Wang Y."/>
            <person name="Liu Z."/>
            <person name="Liu W."/>
            <person name="Leng X."/>
            <person name="Peng Y."/>
            <person name="Wang N."/>
            <person name="Wang Y."/>
            <person name="Ma Z."/>
            <person name="Xu X."/>
            <person name="Zhang F."/>
            <person name="Xue H."/>
            <person name="Zhong H."/>
            <person name="Wang Y."/>
            <person name="Zhang K."/>
            <person name="Velt A."/>
            <person name="Avia K."/>
            <person name="Holtgrawe D."/>
            <person name="Grimplet J."/>
            <person name="Matus J.T."/>
            <person name="Ware D."/>
            <person name="Wu X."/>
            <person name="Wang H."/>
            <person name="Liu C."/>
            <person name="Fang Y."/>
            <person name="Rustenholz C."/>
            <person name="Cheng Z."/>
            <person name="Xiao H."/>
            <person name="Zhou Y."/>
        </authorList>
    </citation>
    <scope>NUCLEOTIDE SEQUENCE [LARGE SCALE GENOMIC DNA]</scope>
    <source>
        <strain evidence="2">cv. Pinot noir / PN40024</strain>
        <tissue evidence="1">Leaf</tissue>
    </source>
</reference>
<proteinExistence type="predicted"/>
<evidence type="ECO:0000313" key="2">
    <source>
        <dbReference type="Proteomes" id="UP001227230"/>
    </source>
</evidence>
<dbReference type="Proteomes" id="UP001227230">
    <property type="component" value="Chromosome 12"/>
</dbReference>
<keyword evidence="2" id="KW-1185">Reference proteome</keyword>
<gene>
    <name evidence="1" type="ORF">VitviT2T_017933</name>
</gene>
<accession>A0ABY9CVY6</accession>
<name>A0ABY9CVY6_VITVI</name>
<dbReference type="EMBL" id="CP126659">
    <property type="protein sequence ID" value="WJZ99492.1"/>
    <property type="molecule type" value="Genomic_DNA"/>
</dbReference>
<sequence>MLLYDLQRMEVGVLFNLRRAWNIFLMTEHGNLLLSWTMESLGDRIMHCNVQGINFASTSSSLP</sequence>
<protein>
    <submittedName>
        <fullName evidence="1">Uncharacterized protein</fullName>
    </submittedName>
</protein>
<evidence type="ECO:0000313" key="1">
    <source>
        <dbReference type="EMBL" id="WJZ99492.1"/>
    </source>
</evidence>
<organism evidence="1 2">
    <name type="scientific">Vitis vinifera</name>
    <name type="common">Grape</name>
    <dbReference type="NCBI Taxonomy" id="29760"/>
    <lineage>
        <taxon>Eukaryota</taxon>
        <taxon>Viridiplantae</taxon>
        <taxon>Streptophyta</taxon>
        <taxon>Embryophyta</taxon>
        <taxon>Tracheophyta</taxon>
        <taxon>Spermatophyta</taxon>
        <taxon>Magnoliopsida</taxon>
        <taxon>eudicotyledons</taxon>
        <taxon>Gunneridae</taxon>
        <taxon>Pentapetalae</taxon>
        <taxon>rosids</taxon>
        <taxon>Vitales</taxon>
        <taxon>Vitaceae</taxon>
        <taxon>Viteae</taxon>
        <taxon>Vitis</taxon>
    </lineage>
</organism>